<keyword evidence="3" id="KW-1185">Reference proteome</keyword>
<reference evidence="2" key="1">
    <citation type="journal article" date="2022" name="bioRxiv">
        <title>Sequencing and chromosome-scale assembly of the giantPleurodeles waltlgenome.</title>
        <authorList>
            <person name="Brown T."/>
            <person name="Elewa A."/>
            <person name="Iarovenko S."/>
            <person name="Subramanian E."/>
            <person name="Araus A.J."/>
            <person name="Petzold A."/>
            <person name="Susuki M."/>
            <person name="Suzuki K.-i.T."/>
            <person name="Hayashi T."/>
            <person name="Toyoda A."/>
            <person name="Oliveira C."/>
            <person name="Osipova E."/>
            <person name="Leigh N.D."/>
            <person name="Simon A."/>
            <person name="Yun M.H."/>
        </authorList>
    </citation>
    <scope>NUCLEOTIDE SEQUENCE</scope>
    <source>
        <strain evidence="2">20211129_DDA</strain>
        <tissue evidence="2">Liver</tissue>
    </source>
</reference>
<protein>
    <submittedName>
        <fullName evidence="2">Uncharacterized protein</fullName>
    </submittedName>
</protein>
<proteinExistence type="predicted"/>
<dbReference type="EMBL" id="JANPWB010000013">
    <property type="protein sequence ID" value="KAJ1104847.1"/>
    <property type="molecule type" value="Genomic_DNA"/>
</dbReference>
<evidence type="ECO:0000256" key="1">
    <source>
        <dbReference type="SAM" id="MobiDB-lite"/>
    </source>
</evidence>
<organism evidence="2 3">
    <name type="scientific">Pleurodeles waltl</name>
    <name type="common">Iberian ribbed newt</name>
    <dbReference type="NCBI Taxonomy" id="8319"/>
    <lineage>
        <taxon>Eukaryota</taxon>
        <taxon>Metazoa</taxon>
        <taxon>Chordata</taxon>
        <taxon>Craniata</taxon>
        <taxon>Vertebrata</taxon>
        <taxon>Euteleostomi</taxon>
        <taxon>Amphibia</taxon>
        <taxon>Batrachia</taxon>
        <taxon>Caudata</taxon>
        <taxon>Salamandroidea</taxon>
        <taxon>Salamandridae</taxon>
        <taxon>Pleurodelinae</taxon>
        <taxon>Pleurodeles</taxon>
    </lineage>
</organism>
<dbReference type="Proteomes" id="UP001066276">
    <property type="component" value="Chromosome 9"/>
</dbReference>
<feature type="non-terminal residue" evidence="2">
    <location>
        <position position="231"/>
    </location>
</feature>
<dbReference type="PANTHER" id="PTHR38495">
    <property type="entry name" value="MCG11474"/>
    <property type="match status" value="1"/>
</dbReference>
<accession>A0AAV7MMU4</accession>
<evidence type="ECO:0000313" key="2">
    <source>
        <dbReference type="EMBL" id="KAJ1104847.1"/>
    </source>
</evidence>
<sequence length="231" mass="25362">RKCTVDSSTESESDINNEGSSCLPTTTILRNTNDLKAQFLDPYDGDSEETSTHSDCSLTGIKPQQAYSEVCSWAYKKQRCSPLADASSMEHPRDCLSPNINSLSTVLVTNDVFMHPLDSEMPLAHPCEEVWSCSSGVAQPSEQSMDSGVISDAARFHSGQFMLIGIHSERSTEFLEGAVKAALHQPHLTSGSSCENIVSKPLVEKRKQGFTALEYAGEKIKRKKQRVAEMK</sequence>
<feature type="non-terminal residue" evidence="2">
    <location>
        <position position="1"/>
    </location>
</feature>
<name>A0AAV7MMU4_PLEWA</name>
<feature type="region of interest" description="Disordered" evidence="1">
    <location>
        <begin position="1"/>
        <end position="21"/>
    </location>
</feature>
<evidence type="ECO:0000313" key="3">
    <source>
        <dbReference type="Proteomes" id="UP001066276"/>
    </source>
</evidence>
<dbReference type="PANTHER" id="PTHR38495:SF1">
    <property type="entry name" value="RIKEN CDNA 1700001K19 GENE"/>
    <property type="match status" value="1"/>
</dbReference>
<gene>
    <name evidence="2" type="ORF">NDU88_002256</name>
</gene>
<comment type="caution">
    <text evidence="2">The sequence shown here is derived from an EMBL/GenBank/DDBJ whole genome shotgun (WGS) entry which is preliminary data.</text>
</comment>
<dbReference type="AlphaFoldDB" id="A0AAV7MMU4"/>